<feature type="transmembrane region" description="Helical" evidence="7">
    <location>
        <begin position="12"/>
        <end position="32"/>
    </location>
</feature>
<name>A0A0B4N415_ECOLX</name>
<feature type="transmembrane region" description="Helical" evidence="7">
    <location>
        <begin position="147"/>
        <end position="166"/>
    </location>
</feature>
<dbReference type="PANTHER" id="PTHR30250">
    <property type="entry name" value="PST FAMILY PREDICTED COLANIC ACID TRANSPORTER"/>
    <property type="match status" value="1"/>
</dbReference>
<feature type="transmembrane region" description="Helical" evidence="7">
    <location>
        <begin position="80"/>
        <end position="104"/>
    </location>
</feature>
<feature type="transmembrane region" description="Helical" evidence="7">
    <location>
        <begin position="301"/>
        <end position="324"/>
    </location>
</feature>
<evidence type="ECO:0000256" key="3">
    <source>
        <dbReference type="ARBA" id="ARBA00022692"/>
    </source>
</evidence>
<dbReference type="GO" id="GO:0005886">
    <property type="term" value="C:plasma membrane"/>
    <property type="evidence" value="ECO:0007669"/>
    <property type="project" value="UniProtKB-SubCell"/>
</dbReference>
<reference evidence="8" key="1">
    <citation type="journal article" date="2016" name="PLoS ONE">
        <title>Comparison of O-Antigen Gene Clusters of All O-Serogroups of Escherichia coli and Proposal for Adopting a New Nomenclature for O-Typing.</title>
        <authorList>
            <person name="DebRoy C."/>
            <person name="Fratamico P.M."/>
            <person name="Yan X."/>
            <person name="Baranzoni G."/>
            <person name="Liu Y."/>
            <person name="Needleman D.S."/>
            <person name="Tebbs R."/>
            <person name="O'Connell C.D."/>
            <person name="Allred A."/>
            <person name="Swimley M."/>
            <person name="Mwangi M."/>
            <person name="Kapur V."/>
            <person name="Raygoza Garay J.A."/>
            <person name="Roberts E.L."/>
            <person name="Katani R."/>
        </authorList>
    </citation>
    <scope>NUCLEOTIDE SEQUENCE</scope>
    <source>
        <strain evidence="8">SSI 81930</strain>
    </source>
</reference>
<keyword evidence="5 7" id="KW-0472">Membrane</keyword>
<sequence>MKHRIIDLGMLYFGKFGALAVGFFLMPAYSYYLGPASFSTVAFILSLVNAAVTLDFGMSTIIGRDSSDSTISNDKKYKQFLASQFLVIFFYLSVFSIVAIYSFLFQKGDLGVKISFLSVILIMSSLIQNISVSYLNGIKEFKISGSLIFLSVTLRGVISLLVIKYIDNNIISFMSAQSIIGLLFSLIFMLLPSRLDKEIKINNRWGGFFEPSIYIKFLLPLVKKGFPLLFMGVSATLVMQFDKIILSYYASDATLSAYYLAFTFSTIPILAIAGPIKQYFQPHIVSYLTQNNVLYRKNSIVFFWCLIVFVAVPSALGYSSLYQILSIWLGNNELIDKVDFFSHILLPAFVLGAISYFPSVLLVVAEDYRFQSVFAIITSIIFVFLLFILAISSNVRFIPWLFIGYFCVVILFCSIRCFSLTKVNLCIFDMVKNSPFAILIIALSYWVGNIVSAMIF</sequence>
<feature type="transmembrane region" description="Helical" evidence="7">
    <location>
        <begin position="226"/>
        <end position="250"/>
    </location>
</feature>
<evidence type="ECO:0000256" key="7">
    <source>
        <dbReference type="SAM" id="Phobius"/>
    </source>
</evidence>
<evidence type="ECO:0000256" key="6">
    <source>
        <dbReference type="ARBA" id="ARBA00049738"/>
    </source>
</evidence>
<evidence type="ECO:0000256" key="2">
    <source>
        <dbReference type="ARBA" id="ARBA00022475"/>
    </source>
</evidence>
<proteinExistence type="predicted"/>
<gene>
    <name evidence="8" type="primary">wzx</name>
</gene>
<evidence type="ECO:0000256" key="4">
    <source>
        <dbReference type="ARBA" id="ARBA00022989"/>
    </source>
</evidence>
<evidence type="ECO:0000256" key="5">
    <source>
        <dbReference type="ARBA" id="ARBA00023136"/>
    </source>
</evidence>
<keyword evidence="3 7" id="KW-0812">Transmembrane</keyword>
<feature type="transmembrane region" description="Helical" evidence="7">
    <location>
        <begin position="397"/>
        <end position="415"/>
    </location>
</feature>
<protein>
    <recommendedName>
        <fullName evidence="6">Putative O-antigen transporter</fullName>
    </recommendedName>
</protein>
<feature type="transmembrane region" description="Helical" evidence="7">
    <location>
        <begin position="372"/>
        <end position="391"/>
    </location>
</feature>
<dbReference type="InterPro" id="IPR002797">
    <property type="entry name" value="Polysacc_synth"/>
</dbReference>
<feature type="transmembrane region" description="Helical" evidence="7">
    <location>
        <begin position="436"/>
        <end position="455"/>
    </location>
</feature>
<organism evidence="8">
    <name type="scientific">Escherichia coli</name>
    <dbReference type="NCBI Taxonomy" id="562"/>
    <lineage>
        <taxon>Bacteria</taxon>
        <taxon>Pseudomonadati</taxon>
        <taxon>Pseudomonadota</taxon>
        <taxon>Gammaproteobacteria</taxon>
        <taxon>Enterobacterales</taxon>
        <taxon>Enterobacteriaceae</taxon>
        <taxon>Escherichia</taxon>
    </lineage>
</organism>
<feature type="transmembrane region" description="Helical" evidence="7">
    <location>
        <begin position="116"/>
        <end position="135"/>
    </location>
</feature>
<comment type="subcellular location">
    <subcellularLocation>
        <location evidence="1">Cell membrane</location>
        <topology evidence="1">Multi-pass membrane protein</topology>
    </subcellularLocation>
</comment>
<dbReference type="EMBL" id="KJ778802">
    <property type="protein sequence ID" value="AIG62778.1"/>
    <property type="molecule type" value="Genomic_DNA"/>
</dbReference>
<accession>A0A0B4N415</accession>
<evidence type="ECO:0000313" key="8">
    <source>
        <dbReference type="EMBL" id="AIG62778.1"/>
    </source>
</evidence>
<feature type="transmembrane region" description="Helical" evidence="7">
    <location>
        <begin position="256"/>
        <end position="280"/>
    </location>
</feature>
<keyword evidence="4 7" id="KW-1133">Transmembrane helix</keyword>
<feature type="transmembrane region" description="Helical" evidence="7">
    <location>
        <begin position="344"/>
        <end position="365"/>
    </location>
</feature>
<keyword evidence="2" id="KW-1003">Cell membrane</keyword>
<dbReference type="Pfam" id="PF01943">
    <property type="entry name" value="Polysacc_synt"/>
    <property type="match status" value="1"/>
</dbReference>
<dbReference type="InterPro" id="IPR050833">
    <property type="entry name" value="Poly_Biosynth_Transport"/>
</dbReference>
<dbReference type="AlphaFoldDB" id="A0A0B4N415"/>
<dbReference type="PANTHER" id="PTHR30250:SF11">
    <property type="entry name" value="O-ANTIGEN TRANSPORTER-RELATED"/>
    <property type="match status" value="1"/>
</dbReference>
<evidence type="ECO:0000256" key="1">
    <source>
        <dbReference type="ARBA" id="ARBA00004651"/>
    </source>
</evidence>
<feature type="transmembrane region" description="Helical" evidence="7">
    <location>
        <begin position="38"/>
        <end position="59"/>
    </location>
</feature>
<feature type="transmembrane region" description="Helical" evidence="7">
    <location>
        <begin position="172"/>
        <end position="191"/>
    </location>
</feature>